<keyword evidence="2" id="KW-0813">Transport</keyword>
<evidence type="ECO:0000256" key="2">
    <source>
        <dbReference type="ARBA" id="ARBA00022448"/>
    </source>
</evidence>
<dbReference type="PANTHER" id="PTHR30069:SF29">
    <property type="entry name" value="HEMOGLOBIN AND HEMOGLOBIN-HAPTOGLOBIN-BINDING PROTEIN 1-RELATED"/>
    <property type="match status" value="1"/>
</dbReference>
<accession>A0A074NLA7</accession>
<evidence type="ECO:0000256" key="8">
    <source>
        <dbReference type="SAM" id="MobiDB-lite"/>
    </source>
</evidence>
<dbReference type="GO" id="GO:0044718">
    <property type="term" value="P:siderophore transmembrane transport"/>
    <property type="evidence" value="ECO:0007669"/>
    <property type="project" value="TreeGrafter"/>
</dbReference>
<proteinExistence type="predicted"/>
<evidence type="ECO:0000256" key="5">
    <source>
        <dbReference type="ARBA" id="ARBA00022729"/>
    </source>
</evidence>
<organism evidence="11 12">
    <name type="scientific">Erythrobacter litoralis</name>
    <dbReference type="NCBI Taxonomy" id="39960"/>
    <lineage>
        <taxon>Bacteria</taxon>
        <taxon>Pseudomonadati</taxon>
        <taxon>Pseudomonadota</taxon>
        <taxon>Alphaproteobacteria</taxon>
        <taxon>Sphingomonadales</taxon>
        <taxon>Erythrobacteraceae</taxon>
        <taxon>Erythrobacter/Porphyrobacter group</taxon>
        <taxon>Erythrobacter</taxon>
    </lineage>
</organism>
<feature type="signal peptide" evidence="9">
    <location>
        <begin position="1"/>
        <end position="32"/>
    </location>
</feature>
<keyword evidence="5 9" id="KW-0732">Signal</keyword>
<dbReference type="AlphaFoldDB" id="A0A074NLA7"/>
<evidence type="ECO:0000256" key="7">
    <source>
        <dbReference type="ARBA" id="ARBA00023237"/>
    </source>
</evidence>
<feature type="region of interest" description="Disordered" evidence="8">
    <location>
        <begin position="34"/>
        <end position="64"/>
    </location>
</feature>
<evidence type="ECO:0000313" key="11">
    <source>
        <dbReference type="EMBL" id="KEO98557.1"/>
    </source>
</evidence>
<dbReference type="PATRIC" id="fig|39960.10.peg.2059"/>
<dbReference type="Gene3D" id="2.40.170.20">
    <property type="entry name" value="TonB-dependent receptor, beta-barrel domain"/>
    <property type="match status" value="1"/>
</dbReference>
<dbReference type="InterPro" id="IPR037066">
    <property type="entry name" value="Plug_dom_sf"/>
</dbReference>
<dbReference type="Gene3D" id="2.170.130.10">
    <property type="entry name" value="TonB-dependent receptor, plug domain"/>
    <property type="match status" value="1"/>
</dbReference>
<comment type="caution">
    <text evidence="11">The sequence shown here is derived from an EMBL/GenBank/DDBJ whole genome shotgun (WGS) entry which is preliminary data.</text>
</comment>
<evidence type="ECO:0000256" key="4">
    <source>
        <dbReference type="ARBA" id="ARBA00022692"/>
    </source>
</evidence>
<reference evidence="11 12" key="1">
    <citation type="submission" date="2014-04" db="EMBL/GenBank/DDBJ databases">
        <title>A comprehensive comparison of genomes of Erythrobacter spp. Strains.</title>
        <authorList>
            <person name="Zheng Q."/>
        </authorList>
    </citation>
    <scope>NUCLEOTIDE SEQUENCE [LARGE SCALE GENOMIC DNA]</scope>
    <source>
        <strain evidence="11 12">DSM 8509</strain>
    </source>
</reference>
<sequence>MTLFKSLAIPQRTVSTSSLLTLALLLAPAGLAAQDPDEDKAPVDPVAAGAASAAEPSGPRARRTFTPDDFARFAPRSALDMARQVPGFSIREGGGARGLGAADTNVLVNGRRISGKSNGPVDALSRIPTDEVLRVELVDGASLDIGGLTGQVLNVVTRSTGGISGQFRYAPQFRDFGTPARLLDGSVAIAGGGTKDDWTLSISNDSNRLGDEGPELVFDGALDLIDRRAEVRNENLDAFGLSGSWSRVADNGNVLNLTGEVNGFIRRETEISERSGSISPVDRTRIFESGEDEFNFEIGADYQFRFGPGRLKLIGYHRYEDSPTFSIQRTEFADGAPAEESVFTRDADEGETIARAEYAFGALGGDLLLAAEGVRNFLEIASALELREEDGTLVPVPLPGANARVEEDRADLGLTYSRALASGLRLQASGGAEYSQLRQSGPFGLTRGFYRPKGFVALDWKALPRLNLSGRIERSVGQLSFFDFIATVDLDQDRENASNADLVPPQSWVFELEANLGLGALGSLNLRPFYEDISDIVDQIPIANGGQAPGNLPSAERYGVDGDLTLLSDPLGWRGTRLDVGFSFLGSSVSDPLLGTPRELSGNDIVDLSTDIRHDFAGGIWALGGSANWEDNAPVVRLDEVALRTQSFGFVSAFVENKDVSGLTLRANVANLINRKNRFERTVFIDRTAGLAQFSETRERRFGMIFTFEVEGSF</sequence>
<feature type="compositionally biased region" description="Low complexity" evidence="8">
    <location>
        <begin position="43"/>
        <end position="59"/>
    </location>
</feature>
<dbReference type="KEGG" id="elq:Ga0102493_112964"/>
<dbReference type="InterPro" id="IPR036942">
    <property type="entry name" value="Beta-barrel_TonB_sf"/>
</dbReference>
<gene>
    <name evidence="11" type="ORF">EH32_05475</name>
</gene>
<evidence type="ECO:0000256" key="1">
    <source>
        <dbReference type="ARBA" id="ARBA00004571"/>
    </source>
</evidence>
<dbReference type="Pfam" id="PF07715">
    <property type="entry name" value="Plug"/>
    <property type="match status" value="1"/>
</dbReference>
<dbReference type="InterPro" id="IPR039426">
    <property type="entry name" value="TonB-dep_rcpt-like"/>
</dbReference>
<keyword evidence="4" id="KW-0812">Transmembrane</keyword>
<name>A0A074NLA7_9SPHN</name>
<dbReference type="Proteomes" id="UP000027866">
    <property type="component" value="Unassembled WGS sequence"/>
</dbReference>
<feature type="chain" id="PRO_5001699608" description="TonB-dependent receptor plug domain-containing protein" evidence="9">
    <location>
        <begin position="33"/>
        <end position="714"/>
    </location>
</feature>
<keyword evidence="7" id="KW-0998">Cell outer membrane</keyword>
<keyword evidence="12" id="KW-1185">Reference proteome</keyword>
<dbReference type="GO" id="GO:0015344">
    <property type="term" value="F:siderophore uptake transmembrane transporter activity"/>
    <property type="evidence" value="ECO:0007669"/>
    <property type="project" value="TreeGrafter"/>
</dbReference>
<evidence type="ECO:0000256" key="3">
    <source>
        <dbReference type="ARBA" id="ARBA00022452"/>
    </source>
</evidence>
<dbReference type="SUPFAM" id="SSF56935">
    <property type="entry name" value="Porins"/>
    <property type="match status" value="1"/>
</dbReference>
<evidence type="ECO:0000256" key="9">
    <source>
        <dbReference type="SAM" id="SignalP"/>
    </source>
</evidence>
<keyword evidence="3" id="KW-1134">Transmembrane beta strand</keyword>
<dbReference type="PANTHER" id="PTHR30069">
    <property type="entry name" value="TONB-DEPENDENT OUTER MEMBRANE RECEPTOR"/>
    <property type="match status" value="1"/>
</dbReference>
<dbReference type="RefSeq" id="WP_051697519.1">
    <property type="nucleotide sequence ID" value="NZ_CP017057.1"/>
</dbReference>
<protein>
    <recommendedName>
        <fullName evidence="10">TonB-dependent receptor plug domain-containing protein</fullName>
    </recommendedName>
</protein>
<evidence type="ECO:0000256" key="6">
    <source>
        <dbReference type="ARBA" id="ARBA00023136"/>
    </source>
</evidence>
<keyword evidence="6" id="KW-0472">Membrane</keyword>
<dbReference type="GO" id="GO:0009279">
    <property type="term" value="C:cell outer membrane"/>
    <property type="evidence" value="ECO:0007669"/>
    <property type="project" value="UniProtKB-SubCell"/>
</dbReference>
<evidence type="ECO:0000313" key="12">
    <source>
        <dbReference type="Proteomes" id="UP000027866"/>
    </source>
</evidence>
<dbReference type="EMBL" id="JMIX01000003">
    <property type="protein sequence ID" value="KEO98557.1"/>
    <property type="molecule type" value="Genomic_DNA"/>
</dbReference>
<comment type="subcellular location">
    <subcellularLocation>
        <location evidence="1">Cell outer membrane</location>
        <topology evidence="1">Multi-pass membrane protein</topology>
    </subcellularLocation>
</comment>
<dbReference type="InterPro" id="IPR012910">
    <property type="entry name" value="Plug_dom"/>
</dbReference>
<evidence type="ECO:0000259" key="10">
    <source>
        <dbReference type="Pfam" id="PF07715"/>
    </source>
</evidence>
<feature type="domain" description="TonB-dependent receptor plug" evidence="10">
    <location>
        <begin position="59"/>
        <end position="142"/>
    </location>
</feature>